<organism evidence="2 3">
    <name type="scientific">Solanum tuberosum</name>
    <name type="common">Potato</name>
    <dbReference type="NCBI Taxonomy" id="4113"/>
    <lineage>
        <taxon>Eukaryota</taxon>
        <taxon>Viridiplantae</taxon>
        <taxon>Streptophyta</taxon>
        <taxon>Embryophyta</taxon>
        <taxon>Tracheophyta</taxon>
        <taxon>Spermatophyta</taxon>
        <taxon>Magnoliopsida</taxon>
        <taxon>eudicotyledons</taxon>
        <taxon>Gunneridae</taxon>
        <taxon>Pentapetalae</taxon>
        <taxon>asterids</taxon>
        <taxon>lamiids</taxon>
        <taxon>Solanales</taxon>
        <taxon>Solanaceae</taxon>
        <taxon>Solanoideae</taxon>
        <taxon>Solaneae</taxon>
        <taxon>Solanum</taxon>
    </lineage>
</organism>
<dbReference type="Proteomes" id="UP000011115">
    <property type="component" value="Unassembled WGS sequence"/>
</dbReference>
<dbReference type="PaxDb" id="4113-PGSC0003DMT400053339"/>
<evidence type="ECO:0000256" key="1">
    <source>
        <dbReference type="SAM" id="SignalP"/>
    </source>
</evidence>
<dbReference type="HOGENOM" id="CLU_2547049_0_0_1"/>
<sequence>MVIVALLLLTVDQDARVNATKSNLPRHVCVFYLKSYYKNKPSHRAIVMIQRSTSCCQSILYPTKGIRPELPNGSTSLSGKGFI</sequence>
<name>M1BUT7_SOLTU</name>
<reference evidence="3" key="1">
    <citation type="journal article" date="2011" name="Nature">
        <title>Genome sequence and analysis of the tuber crop potato.</title>
        <authorList>
            <consortium name="The Potato Genome Sequencing Consortium"/>
        </authorList>
    </citation>
    <scope>NUCLEOTIDE SEQUENCE [LARGE SCALE GENOMIC DNA]</scope>
    <source>
        <strain evidence="3">cv. DM1-3 516 R44</strain>
    </source>
</reference>
<evidence type="ECO:0000313" key="2">
    <source>
        <dbReference type="EnsemblPlants" id="PGSC0003DMT400053339"/>
    </source>
</evidence>
<protein>
    <recommendedName>
        <fullName evidence="4">Chemokine interleukin-8-like domain-containing protein</fullName>
    </recommendedName>
</protein>
<feature type="chain" id="PRO_5004012231" description="Chemokine interleukin-8-like domain-containing protein" evidence="1">
    <location>
        <begin position="20"/>
        <end position="83"/>
    </location>
</feature>
<feature type="signal peptide" evidence="1">
    <location>
        <begin position="1"/>
        <end position="19"/>
    </location>
</feature>
<reference evidence="2" key="2">
    <citation type="submission" date="2015-06" db="UniProtKB">
        <authorList>
            <consortium name="EnsemblPlants"/>
        </authorList>
    </citation>
    <scope>IDENTIFICATION</scope>
    <source>
        <strain evidence="2">DM1-3 516 R44</strain>
    </source>
</reference>
<dbReference type="EnsemblPlants" id="PGSC0003DMT400053339">
    <property type="protein sequence ID" value="PGSC0003DMT400053339"/>
    <property type="gene ID" value="PGSC0003DMG400020698"/>
</dbReference>
<keyword evidence="1" id="KW-0732">Signal</keyword>
<dbReference type="AlphaFoldDB" id="M1BUT7"/>
<dbReference type="ExpressionAtlas" id="M1BUT7">
    <property type="expression patterns" value="baseline and differential"/>
</dbReference>
<proteinExistence type="predicted"/>
<evidence type="ECO:0000313" key="3">
    <source>
        <dbReference type="Proteomes" id="UP000011115"/>
    </source>
</evidence>
<dbReference type="Gramene" id="PGSC0003DMT400053339">
    <property type="protein sequence ID" value="PGSC0003DMT400053339"/>
    <property type="gene ID" value="PGSC0003DMG400020698"/>
</dbReference>
<keyword evidence="3" id="KW-1185">Reference proteome</keyword>
<dbReference type="InParanoid" id="M1BUT7"/>
<evidence type="ECO:0008006" key="4">
    <source>
        <dbReference type="Google" id="ProtNLM"/>
    </source>
</evidence>
<accession>M1BUT7</accession>